<evidence type="ECO:0000256" key="4">
    <source>
        <dbReference type="ARBA" id="ARBA00023159"/>
    </source>
</evidence>
<dbReference type="InterPro" id="IPR045277">
    <property type="entry name" value="DRE1A-I"/>
</dbReference>
<accession>A0A6M3WA93</accession>
<dbReference type="PRINTS" id="PR00367">
    <property type="entry name" value="ETHRSPELEMNT"/>
</dbReference>
<dbReference type="InterPro" id="IPR036955">
    <property type="entry name" value="AP2/ERF_dom_sf"/>
</dbReference>
<dbReference type="GO" id="GO:0005634">
    <property type="term" value="C:nucleus"/>
    <property type="evidence" value="ECO:0007669"/>
    <property type="project" value="UniProtKB-SubCell"/>
</dbReference>
<dbReference type="Gene3D" id="3.30.730.10">
    <property type="entry name" value="AP2/ERF domain"/>
    <property type="match status" value="1"/>
</dbReference>
<protein>
    <submittedName>
        <fullName evidence="10">Dehydration responsive element binding protein 1E</fullName>
    </submittedName>
</protein>
<keyword evidence="2" id="KW-0805">Transcription regulation</keyword>
<keyword evidence="5" id="KW-0804">Transcription</keyword>
<dbReference type="CDD" id="cd00018">
    <property type="entry name" value="AP2"/>
    <property type="match status" value="1"/>
</dbReference>
<dbReference type="PROSITE" id="PS51032">
    <property type="entry name" value="AP2_ERF"/>
    <property type="match status" value="1"/>
</dbReference>
<proteinExistence type="evidence at transcript level"/>
<dbReference type="PANTHER" id="PTHR31839:SF2">
    <property type="entry name" value="DEHYDRATION-RESPONSIVE ELEMENT-BINDING PROTEIN 1D"/>
    <property type="match status" value="1"/>
</dbReference>
<organism evidence="10">
    <name type="scientific">Lilium longiflorum</name>
    <name type="common">Trumpet lily</name>
    <dbReference type="NCBI Taxonomy" id="4690"/>
    <lineage>
        <taxon>Eukaryota</taxon>
        <taxon>Viridiplantae</taxon>
        <taxon>Streptophyta</taxon>
        <taxon>Embryophyta</taxon>
        <taxon>Tracheophyta</taxon>
        <taxon>Spermatophyta</taxon>
        <taxon>Magnoliopsida</taxon>
        <taxon>Liliopsida</taxon>
        <taxon>Liliales</taxon>
        <taxon>Liliaceae</taxon>
        <taxon>Lilium</taxon>
    </lineage>
</organism>
<dbReference type="AlphaFoldDB" id="A0A6M3WA93"/>
<feature type="domain" description="AP2/ERF" evidence="9">
    <location>
        <begin position="50"/>
        <end position="110"/>
    </location>
</feature>
<dbReference type="SUPFAM" id="SSF54171">
    <property type="entry name" value="DNA-binding domain"/>
    <property type="match status" value="1"/>
</dbReference>
<evidence type="ECO:0000256" key="3">
    <source>
        <dbReference type="ARBA" id="ARBA00023125"/>
    </source>
</evidence>
<evidence type="ECO:0000313" key="10">
    <source>
        <dbReference type="EMBL" id="QJF54154.1"/>
    </source>
</evidence>
<dbReference type="InterPro" id="IPR016177">
    <property type="entry name" value="DNA-bd_dom_sf"/>
</dbReference>
<feature type="compositionally biased region" description="Low complexity" evidence="8">
    <location>
        <begin position="157"/>
        <end position="169"/>
    </location>
</feature>
<evidence type="ECO:0000256" key="7">
    <source>
        <dbReference type="ARBA" id="ARBA00024343"/>
    </source>
</evidence>
<dbReference type="PANTHER" id="PTHR31839">
    <property type="entry name" value="DEHYDRATION-RESPONSIVE ELEMENT-BINDING PROTEIN 1D"/>
    <property type="match status" value="1"/>
</dbReference>
<dbReference type="SMART" id="SM00380">
    <property type="entry name" value="AP2"/>
    <property type="match status" value="1"/>
</dbReference>
<reference evidence="10" key="1">
    <citation type="submission" date="2019-08" db="EMBL/GenBank/DDBJ databases">
        <authorList>
            <person name="Liu B."/>
        </authorList>
    </citation>
    <scope>NUCLEOTIDE SEQUENCE</scope>
    <source>
        <tissue evidence="10">Leaves</tissue>
    </source>
</reference>
<evidence type="ECO:0000256" key="8">
    <source>
        <dbReference type="SAM" id="MobiDB-lite"/>
    </source>
</evidence>
<dbReference type="GO" id="GO:0003677">
    <property type="term" value="F:DNA binding"/>
    <property type="evidence" value="ECO:0007669"/>
    <property type="project" value="UniProtKB-KW"/>
</dbReference>
<sequence>MDQPFQLRSHASNSQSFSSTEDTCCCTSVSSSSTKRRAGRTKFKETRHPLYRGVRRRGKGGQHWVCELREPNNNKSRLWLGTFPTPEMAARAHDFAVLALCGRTTKLNFADSARLLPVPPASLGRAAIKRAAAEAARAFHPTPKAGSITSEALKAPSEATASSETTTESNQAGMEFYNDGFHLMDYEWLQANYYASMAEGLLMDPPPLAANELICNEPEREMNFMLWSWS</sequence>
<comment type="subcellular location">
    <subcellularLocation>
        <location evidence="1">Nucleus</location>
    </subcellularLocation>
</comment>
<evidence type="ECO:0000256" key="5">
    <source>
        <dbReference type="ARBA" id="ARBA00023163"/>
    </source>
</evidence>
<feature type="region of interest" description="Disordered" evidence="8">
    <location>
        <begin position="143"/>
        <end position="171"/>
    </location>
</feature>
<keyword evidence="6" id="KW-0539">Nucleus</keyword>
<feature type="region of interest" description="Disordered" evidence="8">
    <location>
        <begin position="1"/>
        <end position="30"/>
    </location>
</feature>
<evidence type="ECO:0000256" key="6">
    <source>
        <dbReference type="ARBA" id="ARBA00023242"/>
    </source>
</evidence>
<name>A0A6M3WA93_LILLO</name>
<dbReference type="GO" id="GO:0003700">
    <property type="term" value="F:DNA-binding transcription factor activity"/>
    <property type="evidence" value="ECO:0007669"/>
    <property type="project" value="InterPro"/>
</dbReference>
<feature type="compositionally biased region" description="Low complexity" evidence="8">
    <location>
        <begin position="16"/>
        <end position="30"/>
    </location>
</feature>
<keyword evidence="4" id="KW-0010">Activator</keyword>
<comment type="similarity">
    <text evidence="7">Belongs to the AP2/ERF transcription factor family. ERF subfamily.</text>
</comment>
<gene>
    <name evidence="10" type="primary">DREB1E</name>
</gene>
<dbReference type="EMBL" id="MN396854">
    <property type="protein sequence ID" value="QJF54154.1"/>
    <property type="molecule type" value="mRNA"/>
</dbReference>
<evidence type="ECO:0000256" key="2">
    <source>
        <dbReference type="ARBA" id="ARBA00023015"/>
    </source>
</evidence>
<keyword evidence="3" id="KW-0238">DNA-binding</keyword>
<evidence type="ECO:0000256" key="1">
    <source>
        <dbReference type="ARBA" id="ARBA00004123"/>
    </source>
</evidence>
<dbReference type="InterPro" id="IPR001471">
    <property type="entry name" value="AP2/ERF_dom"/>
</dbReference>
<dbReference type="Pfam" id="PF00847">
    <property type="entry name" value="AP2"/>
    <property type="match status" value="1"/>
</dbReference>
<evidence type="ECO:0000259" key="9">
    <source>
        <dbReference type="PROSITE" id="PS51032"/>
    </source>
</evidence>